<gene>
    <name evidence="2" type="ORF">BWK73_03490</name>
</gene>
<protein>
    <recommendedName>
        <fullName evidence="4">WxL domain-containing protein</fullName>
    </recommendedName>
</protein>
<accession>A0A1Y1QY23</accession>
<dbReference type="Proteomes" id="UP000192491">
    <property type="component" value="Unassembled WGS sequence"/>
</dbReference>
<dbReference type="EMBL" id="MTEJ01000004">
    <property type="protein sequence ID" value="OQX16474.1"/>
    <property type="molecule type" value="Genomic_DNA"/>
</dbReference>
<name>A0A1Y1QY23_9GAMM</name>
<proteinExistence type="predicted"/>
<feature type="chain" id="PRO_5012237311" description="WxL domain-containing protein" evidence="1">
    <location>
        <begin position="21"/>
        <end position="197"/>
    </location>
</feature>
<feature type="signal peptide" evidence="1">
    <location>
        <begin position="1"/>
        <end position="20"/>
    </location>
</feature>
<sequence length="197" mass="20629">MKKQLIIAAIACAVSGAAFALPNGASTQGINIGLHVEPTLPELAITFSNLNPTIDFETEAVTQLGGQGGYPKLITHDLGTVKVDAVNIPTTTNRTHARISVESNNGWKLLGPNGEETPYALFDGNPNSGAGANPLNISTNVIPDLPITSNPAGLGGLGEIHYSKNWYVRLSTAQPLTDGEHTDLVTITTTYEQSAAI</sequence>
<organism evidence="2 3">
    <name type="scientific">Thiothrix lacustris</name>
    <dbReference type="NCBI Taxonomy" id="525917"/>
    <lineage>
        <taxon>Bacteria</taxon>
        <taxon>Pseudomonadati</taxon>
        <taxon>Pseudomonadota</taxon>
        <taxon>Gammaproteobacteria</taxon>
        <taxon>Thiotrichales</taxon>
        <taxon>Thiotrichaceae</taxon>
        <taxon>Thiothrix</taxon>
    </lineage>
</organism>
<evidence type="ECO:0008006" key="4">
    <source>
        <dbReference type="Google" id="ProtNLM"/>
    </source>
</evidence>
<dbReference type="AlphaFoldDB" id="A0A1Y1QY23"/>
<comment type="caution">
    <text evidence="2">The sequence shown here is derived from an EMBL/GenBank/DDBJ whole genome shotgun (WGS) entry which is preliminary data.</text>
</comment>
<keyword evidence="1" id="KW-0732">Signal</keyword>
<reference evidence="2 3" key="1">
    <citation type="submission" date="2017-01" db="EMBL/GenBank/DDBJ databases">
        <title>Novel large sulfur bacteria in the metagenomes of groundwater-fed chemosynthetic microbial mats in the Lake Huron basin.</title>
        <authorList>
            <person name="Sharrar A.M."/>
            <person name="Flood B.E."/>
            <person name="Bailey J.V."/>
            <person name="Jones D.S."/>
            <person name="Biddanda B."/>
            <person name="Ruberg S.A."/>
            <person name="Marcus D.N."/>
            <person name="Dick G.J."/>
        </authorList>
    </citation>
    <scope>NUCLEOTIDE SEQUENCE [LARGE SCALE GENOMIC DNA]</scope>
    <source>
        <strain evidence="2">A8</strain>
    </source>
</reference>
<evidence type="ECO:0000313" key="3">
    <source>
        <dbReference type="Proteomes" id="UP000192491"/>
    </source>
</evidence>
<evidence type="ECO:0000256" key="1">
    <source>
        <dbReference type="SAM" id="SignalP"/>
    </source>
</evidence>
<evidence type="ECO:0000313" key="2">
    <source>
        <dbReference type="EMBL" id="OQX16474.1"/>
    </source>
</evidence>